<protein>
    <submittedName>
        <fullName evidence="1">Uncharacterized protein</fullName>
    </submittedName>
</protein>
<proteinExistence type="predicted"/>
<dbReference type="GeneID" id="41986810"/>
<dbReference type="AlphaFoldDB" id="A0A8H8TWI4"/>
<organism evidence="1 2">
    <name type="scientific">Lachnellula hyalina</name>
    <dbReference type="NCBI Taxonomy" id="1316788"/>
    <lineage>
        <taxon>Eukaryota</taxon>
        <taxon>Fungi</taxon>
        <taxon>Dikarya</taxon>
        <taxon>Ascomycota</taxon>
        <taxon>Pezizomycotina</taxon>
        <taxon>Leotiomycetes</taxon>
        <taxon>Helotiales</taxon>
        <taxon>Lachnaceae</taxon>
        <taxon>Lachnellula</taxon>
    </lineage>
</organism>
<keyword evidence="2" id="KW-1185">Reference proteome</keyword>
<evidence type="ECO:0000313" key="1">
    <source>
        <dbReference type="EMBL" id="TVY24462.1"/>
    </source>
</evidence>
<sequence length="150" mass="17007">MSTLKSYLGMLYGNNGTLPPFIHLQSRPSLWETNLQSVNDHEVALPEPLAICSSILQMYKARTPGKIAFIWRTIQAESQHSKMRLYRDYDAWTTLHPIQAMAMYIILGLLGDNSEYVVEGHILVPILSTTKVSTKSFGIIKNNKTLMHPF</sequence>
<comment type="caution">
    <text evidence="1">The sequence shown here is derived from an EMBL/GenBank/DDBJ whole genome shotgun (WGS) entry which is preliminary data.</text>
</comment>
<name>A0A8H8TWI4_9HELO</name>
<gene>
    <name evidence="1" type="ORF">LHYA1_G006612</name>
</gene>
<dbReference type="Proteomes" id="UP000431533">
    <property type="component" value="Unassembled WGS sequence"/>
</dbReference>
<dbReference type="OrthoDB" id="3556661at2759"/>
<evidence type="ECO:0000313" key="2">
    <source>
        <dbReference type="Proteomes" id="UP000431533"/>
    </source>
</evidence>
<accession>A0A8H8TWI4</accession>
<dbReference type="RefSeq" id="XP_031003250.1">
    <property type="nucleotide sequence ID" value="XM_031151548.1"/>
</dbReference>
<reference evidence="1 2" key="1">
    <citation type="submission" date="2018-05" db="EMBL/GenBank/DDBJ databases">
        <title>Genome sequencing and assembly of the regulated plant pathogen Lachnellula willkommii and related sister species for the development of diagnostic species identification markers.</title>
        <authorList>
            <person name="Giroux E."/>
            <person name="Bilodeau G."/>
        </authorList>
    </citation>
    <scope>NUCLEOTIDE SEQUENCE [LARGE SCALE GENOMIC DNA]</scope>
    <source>
        <strain evidence="1 2">CBS 185.66</strain>
    </source>
</reference>
<dbReference type="EMBL" id="QGMH01000130">
    <property type="protein sequence ID" value="TVY24462.1"/>
    <property type="molecule type" value="Genomic_DNA"/>
</dbReference>